<accession>A0A0C2GJK5</accession>
<dbReference type="Proteomes" id="UP000054047">
    <property type="component" value="Unassembled WGS sequence"/>
</dbReference>
<feature type="compositionally biased region" description="Basic and acidic residues" evidence="1">
    <location>
        <begin position="32"/>
        <end position="42"/>
    </location>
</feature>
<protein>
    <submittedName>
        <fullName evidence="2">Uncharacterized protein</fullName>
    </submittedName>
</protein>
<keyword evidence="3" id="KW-1185">Reference proteome</keyword>
<organism evidence="2 3">
    <name type="scientific">Ancylostoma duodenale</name>
    <dbReference type="NCBI Taxonomy" id="51022"/>
    <lineage>
        <taxon>Eukaryota</taxon>
        <taxon>Metazoa</taxon>
        <taxon>Ecdysozoa</taxon>
        <taxon>Nematoda</taxon>
        <taxon>Chromadorea</taxon>
        <taxon>Rhabditida</taxon>
        <taxon>Rhabditina</taxon>
        <taxon>Rhabditomorpha</taxon>
        <taxon>Strongyloidea</taxon>
        <taxon>Ancylostomatidae</taxon>
        <taxon>Ancylostomatinae</taxon>
        <taxon>Ancylostoma</taxon>
    </lineage>
</organism>
<feature type="region of interest" description="Disordered" evidence="1">
    <location>
        <begin position="16"/>
        <end position="42"/>
    </location>
</feature>
<dbReference type="OrthoDB" id="504170at2759"/>
<evidence type="ECO:0000313" key="3">
    <source>
        <dbReference type="Proteomes" id="UP000054047"/>
    </source>
</evidence>
<gene>
    <name evidence="2" type="ORF">ANCDUO_08369</name>
</gene>
<reference evidence="2 3" key="1">
    <citation type="submission" date="2013-12" db="EMBL/GenBank/DDBJ databases">
        <title>Draft genome of the parsitic nematode Ancylostoma duodenale.</title>
        <authorList>
            <person name="Mitreva M."/>
        </authorList>
    </citation>
    <scope>NUCLEOTIDE SEQUENCE [LARGE SCALE GENOMIC DNA]</scope>
    <source>
        <strain evidence="2 3">Zhejiang</strain>
    </source>
</reference>
<proteinExistence type="predicted"/>
<evidence type="ECO:0000313" key="2">
    <source>
        <dbReference type="EMBL" id="KIH61360.1"/>
    </source>
</evidence>
<name>A0A0C2GJK5_9BILA</name>
<dbReference type="EMBL" id="KN730190">
    <property type="protein sequence ID" value="KIH61360.1"/>
    <property type="molecule type" value="Genomic_DNA"/>
</dbReference>
<evidence type="ECO:0000256" key="1">
    <source>
        <dbReference type="SAM" id="MobiDB-lite"/>
    </source>
</evidence>
<sequence length="85" mass="9734">MVYFLLLDRKRRRPAQEDETEIVLRGSAQHNDPPKKRTDSARANRYAVGSIADGSPINPRKTYGSVTCFIVTQSNKRGFVWFNFS</sequence>
<dbReference type="AlphaFoldDB" id="A0A0C2GJK5"/>